<comment type="caution">
    <text evidence="7">The sequence shown here is derived from an EMBL/GenBank/DDBJ whole genome shotgun (WGS) entry which is preliminary data.</text>
</comment>
<evidence type="ECO:0000256" key="2">
    <source>
        <dbReference type="ARBA" id="ARBA00022630"/>
    </source>
</evidence>
<protein>
    <submittedName>
        <fullName evidence="7">FAD/NAD(P)-binding domain-containing protein</fullName>
    </submittedName>
</protein>
<feature type="signal peptide" evidence="6">
    <location>
        <begin position="1"/>
        <end position="17"/>
    </location>
</feature>
<dbReference type="PANTHER" id="PTHR47178:SF5">
    <property type="entry name" value="FAD-BINDING DOMAIN-CONTAINING PROTEIN"/>
    <property type="match status" value="1"/>
</dbReference>
<evidence type="ECO:0000256" key="5">
    <source>
        <dbReference type="ARBA" id="ARBA00023033"/>
    </source>
</evidence>
<organism evidence="7 8">
    <name type="scientific">Seiridium unicorne</name>
    <dbReference type="NCBI Taxonomy" id="138068"/>
    <lineage>
        <taxon>Eukaryota</taxon>
        <taxon>Fungi</taxon>
        <taxon>Dikarya</taxon>
        <taxon>Ascomycota</taxon>
        <taxon>Pezizomycotina</taxon>
        <taxon>Sordariomycetes</taxon>
        <taxon>Xylariomycetidae</taxon>
        <taxon>Amphisphaeriales</taxon>
        <taxon>Sporocadaceae</taxon>
        <taxon>Seiridium</taxon>
    </lineage>
</organism>
<dbReference type="Pfam" id="PF13450">
    <property type="entry name" value="NAD_binding_8"/>
    <property type="match status" value="1"/>
</dbReference>
<comment type="cofactor">
    <cofactor evidence="1">
        <name>FAD</name>
        <dbReference type="ChEBI" id="CHEBI:57692"/>
    </cofactor>
</comment>
<dbReference type="Gene3D" id="3.50.50.60">
    <property type="entry name" value="FAD/NAD(P)-binding domain"/>
    <property type="match status" value="2"/>
</dbReference>
<keyword evidence="6" id="KW-0732">Signal</keyword>
<accession>A0ABR2UL34</accession>
<keyword evidence="3" id="KW-0274">FAD</keyword>
<evidence type="ECO:0000256" key="3">
    <source>
        <dbReference type="ARBA" id="ARBA00022827"/>
    </source>
</evidence>
<keyword evidence="2" id="KW-0285">Flavoprotein</keyword>
<keyword evidence="8" id="KW-1185">Reference proteome</keyword>
<feature type="chain" id="PRO_5047482922" evidence="6">
    <location>
        <begin position="18"/>
        <end position="345"/>
    </location>
</feature>
<dbReference type="PANTHER" id="PTHR47178">
    <property type="entry name" value="MONOOXYGENASE, FAD-BINDING"/>
    <property type="match status" value="1"/>
</dbReference>
<dbReference type="PRINTS" id="PR00420">
    <property type="entry name" value="RNGMNOXGNASE"/>
</dbReference>
<dbReference type="EMBL" id="JARVKF010000417">
    <property type="protein sequence ID" value="KAK9415343.1"/>
    <property type="molecule type" value="Genomic_DNA"/>
</dbReference>
<sequence>MAPVLIIGGGISGLCLAQALSKLKIDFKVFEREPSTNFRGQGYRIRLAIGTDVTKQVTPSNVAKLFADTCAIDPQSMQKLNAITHESIPSQSGGEARLKVWAKGTPSTVDRATLRNVLTTDIGERIMFGKSFTRYEADENGVTAYFSDGTSERRSLLAWNGMQVFEDRKADRSPLLMFHENICGSDEIRNGIKDISLPPDYIYWVLVTQLSNLPWSDEELASFNAGRAAEATLALTKDWNSDIRSVPSGNPSMGQLTLRDHHRRWAHAMPPTGASGANTALKDVELLVAQIEKHSIDGLKAEDIRAYEDEMRKYASDFLKLSFGAAATMIDQKPMEELKPVTNRW</sequence>
<gene>
    <name evidence="7" type="ORF">SUNI508_10533</name>
</gene>
<proteinExistence type="predicted"/>
<reference evidence="7 8" key="1">
    <citation type="journal article" date="2024" name="J. Plant Pathol.">
        <title>Sequence and assembly of the genome of Seiridium unicorne, isolate CBS 538.82, causal agent of cypress canker disease.</title>
        <authorList>
            <person name="Scali E."/>
            <person name="Rocca G.D."/>
            <person name="Danti R."/>
            <person name="Garbelotto M."/>
            <person name="Barberini S."/>
            <person name="Baroncelli R."/>
            <person name="Emiliani G."/>
        </authorList>
    </citation>
    <scope>NUCLEOTIDE SEQUENCE [LARGE SCALE GENOMIC DNA]</scope>
    <source>
        <strain evidence="7 8">BM-138-508</strain>
    </source>
</reference>
<name>A0ABR2UL34_9PEZI</name>
<dbReference type="Proteomes" id="UP001408356">
    <property type="component" value="Unassembled WGS sequence"/>
</dbReference>
<evidence type="ECO:0000256" key="4">
    <source>
        <dbReference type="ARBA" id="ARBA00023002"/>
    </source>
</evidence>
<dbReference type="SUPFAM" id="SSF51905">
    <property type="entry name" value="FAD/NAD(P)-binding domain"/>
    <property type="match status" value="1"/>
</dbReference>
<keyword evidence="5" id="KW-0503">Monooxygenase</keyword>
<evidence type="ECO:0000256" key="1">
    <source>
        <dbReference type="ARBA" id="ARBA00001974"/>
    </source>
</evidence>
<evidence type="ECO:0000256" key="6">
    <source>
        <dbReference type="SAM" id="SignalP"/>
    </source>
</evidence>
<dbReference type="InterPro" id="IPR036188">
    <property type="entry name" value="FAD/NAD-bd_sf"/>
</dbReference>
<evidence type="ECO:0000313" key="7">
    <source>
        <dbReference type="EMBL" id="KAK9415343.1"/>
    </source>
</evidence>
<keyword evidence="4" id="KW-0560">Oxidoreductase</keyword>
<evidence type="ECO:0000313" key="8">
    <source>
        <dbReference type="Proteomes" id="UP001408356"/>
    </source>
</evidence>